<name>A0ABR2ZRA4_9AGAR</name>
<evidence type="ECO:0000256" key="1">
    <source>
        <dbReference type="SAM" id="MobiDB-lite"/>
    </source>
</evidence>
<accession>A0ABR2ZRA4</accession>
<evidence type="ECO:0000256" key="2">
    <source>
        <dbReference type="SAM" id="Phobius"/>
    </source>
</evidence>
<evidence type="ECO:0000313" key="3">
    <source>
        <dbReference type="EMBL" id="KAL0063694.1"/>
    </source>
</evidence>
<gene>
    <name evidence="3" type="ORF">AAF712_009386</name>
</gene>
<reference evidence="3 4" key="1">
    <citation type="submission" date="2024-05" db="EMBL/GenBank/DDBJ databases">
        <title>A draft genome resource for the thread blight pathogen Marasmius tenuissimus strain MS-2.</title>
        <authorList>
            <person name="Yulfo-Soto G.E."/>
            <person name="Baruah I.K."/>
            <person name="Amoako-Attah I."/>
            <person name="Bukari Y."/>
            <person name="Meinhardt L.W."/>
            <person name="Bailey B.A."/>
            <person name="Cohen S.P."/>
        </authorList>
    </citation>
    <scope>NUCLEOTIDE SEQUENCE [LARGE SCALE GENOMIC DNA]</scope>
    <source>
        <strain evidence="3 4">MS-2</strain>
    </source>
</reference>
<keyword evidence="2" id="KW-1133">Transmembrane helix</keyword>
<protein>
    <submittedName>
        <fullName evidence="3">Uncharacterized protein</fullName>
    </submittedName>
</protein>
<keyword evidence="2" id="KW-0472">Membrane</keyword>
<evidence type="ECO:0000313" key="4">
    <source>
        <dbReference type="Proteomes" id="UP001437256"/>
    </source>
</evidence>
<proteinExistence type="predicted"/>
<feature type="transmembrane region" description="Helical" evidence="2">
    <location>
        <begin position="81"/>
        <end position="104"/>
    </location>
</feature>
<sequence length="221" mass="23909">MTYELTKYEKGDDIFSSTTWVICEGVFSMITNVYSTGNNPRFSLSLGLPCPIAGLIAWRIWETNRHSSTYRLNHAASNTLIAATAVFVESALLYSSFLVVYLVTHIAQHGIQSLLADCLPSVAGISFGLINLRCHLSRASRAASQEVTMPAAPVINLNRGFGGSTSHGGEGDRDGLGGDLAYPMQPLAIHIATDVQSSEGWMHSQLEQPKSAPDAQHQQMV</sequence>
<keyword evidence="2" id="KW-0812">Transmembrane</keyword>
<organism evidence="3 4">
    <name type="scientific">Marasmius tenuissimus</name>
    <dbReference type="NCBI Taxonomy" id="585030"/>
    <lineage>
        <taxon>Eukaryota</taxon>
        <taxon>Fungi</taxon>
        <taxon>Dikarya</taxon>
        <taxon>Basidiomycota</taxon>
        <taxon>Agaricomycotina</taxon>
        <taxon>Agaricomycetes</taxon>
        <taxon>Agaricomycetidae</taxon>
        <taxon>Agaricales</taxon>
        <taxon>Marasmiineae</taxon>
        <taxon>Marasmiaceae</taxon>
        <taxon>Marasmius</taxon>
    </lineage>
</organism>
<comment type="caution">
    <text evidence="3">The sequence shown here is derived from an EMBL/GenBank/DDBJ whole genome shotgun (WGS) entry which is preliminary data.</text>
</comment>
<dbReference type="EMBL" id="JBBXMP010000075">
    <property type="protein sequence ID" value="KAL0063694.1"/>
    <property type="molecule type" value="Genomic_DNA"/>
</dbReference>
<feature type="region of interest" description="Disordered" evidence="1">
    <location>
        <begin position="200"/>
        <end position="221"/>
    </location>
</feature>
<feature type="transmembrane region" description="Helical" evidence="2">
    <location>
        <begin position="42"/>
        <end position="61"/>
    </location>
</feature>
<dbReference type="Proteomes" id="UP001437256">
    <property type="component" value="Unassembled WGS sequence"/>
</dbReference>
<keyword evidence="4" id="KW-1185">Reference proteome</keyword>